<reference evidence="3 4" key="1">
    <citation type="journal article" date="2014" name="Syst. Appl. Microbiol.">
        <title>Complete genomes of freshwater sulfur oxidizers Sulfuricella denitrificans skB26 and Sulfuritalea hydrogenivorans sk43H: genetic insights into the sulfur oxidation pathway of betaproteobacteria.</title>
        <authorList>
            <person name="Watanabe T."/>
            <person name="Kojima H."/>
            <person name="Fukui M."/>
        </authorList>
    </citation>
    <scope>NUCLEOTIDE SEQUENCE [LARGE SCALE GENOMIC DNA]</scope>
    <source>
        <strain evidence="3">DSM22779</strain>
    </source>
</reference>
<dbReference type="InterPro" id="IPR013430">
    <property type="entry name" value="Toxin_antidote_HigA"/>
</dbReference>
<dbReference type="Gene3D" id="1.10.260.40">
    <property type="entry name" value="lambda repressor-like DNA-binding domains"/>
    <property type="match status" value="1"/>
</dbReference>
<dbReference type="STRING" id="1223802.SUTH_00805"/>
<evidence type="ECO:0000256" key="1">
    <source>
        <dbReference type="ARBA" id="ARBA00023125"/>
    </source>
</evidence>
<dbReference type="NCBIfam" id="TIGR02607">
    <property type="entry name" value="antidote_HigA"/>
    <property type="match status" value="1"/>
</dbReference>
<dbReference type="OrthoDB" id="5297543at2"/>
<dbReference type="HOGENOM" id="CLU_140230_5_2_4"/>
<keyword evidence="4" id="KW-1185">Reference proteome</keyword>
<evidence type="ECO:0000313" key="4">
    <source>
        <dbReference type="Proteomes" id="UP000031637"/>
    </source>
</evidence>
<dbReference type="KEGG" id="shd:SUTH_00805"/>
<sequence length="104" mass="11472">MSDPTANNPVNGMPPIHPGELLAEILGDRKMSQAEFARVIGVLPMRISHVVRGERPVTADLALRFGRAFGQSPQMWSSWQADYDLKIAQSHLGKDLKKIPRLAA</sequence>
<dbReference type="CDD" id="cd00093">
    <property type="entry name" value="HTH_XRE"/>
    <property type="match status" value="1"/>
</dbReference>
<dbReference type="PANTHER" id="PTHR36924">
    <property type="entry name" value="ANTITOXIN HIGA-1"/>
    <property type="match status" value="1"/>
</dbReference>
<name>W0SFW0_9PROT</name>
<dbReference type="InterPro" id="IPR001387">
    <property type="entry name" value="Cro/C1-type_HTH"/>
</dbReference>
<dbReference type="SMART" id="SM00530">
    <property type="entry name" value="HTH_XRE"/>
    <property type="match status" value="1"/>
</dbReference>
<dbReference type="Pfam" id="PF01381">
    <property type="entry name" value="HTH_3"/>
    <property type="match status" value="1"/>
</dbReference>
<dbReference type="GO" id="GO:0003677">
    <property type="term" value="F:DNA binding"/>
    <property type="evidence" value="ECO:0007669"/>
    <property type="project" value="UniProtKB-KW"/>
</dbReference>
<accession>W0SFW0</accession>
<evidence type="ECO:0000313" key="3">
    <source>
        <dbReference type="EMBL" id="BAO28613.1"/>
    </source>
</evidence>
<dbReference type="SUPFAM" id="SSF47413">
    <property type="entry name" value="lambda repressor-like DNA-binding domains"/>
    <property type="match status" value="1"/>
</dbReference>
<feature type="domain" description="HTH cro/C1-type" evidence="2">
    <location>
        <begin position="22"/>
        <end position="76"/>
    </location>
</feature>
<dbReference type="InterPro" id="IPR010982">
    <property type="entry name" value="Lambda_DNA-bd_dom_sf"/>
</dbReference>
<organism evidence="3 4">
    <name type="scientific">Sulfuritalea hydrogenivorans sk43H</name>
    <dbReference type="NCBI Taxonomy" id="1223802"/>
    <lineage>
        <taxon>Bacteria</taxon>
        <taxon>Pseudomonadati</taxon>
        <taxon>Pseudomonadota</taxon>
        <taxon>Betaproteobacteria</taxon>
        <taxon>Nitrosomonadales</taxon>
        <taxon>Sterolibacteriaceae</taxon>
        <taxon>Sulfuritalea</taxon>
    </lineage>
</organism>
<proteinExistence type="predicted"/>
<dbReference type="Proteomes" id="UP000031637">
    <property type="component" value="Chromosome"/>
</dbReference>
<evidence type="ECO:0000259" key="2">
    <source>
        <dbReference type="PROSITE" id="PS50943"/>
    </source>
</evidence>
<dbReference type="AlphaFoldDB" id="W0SFW0"/>
<dbReference type="PROSITE" id="PS50943">
    <property type="entry name" value="HTH_CROC1"/>
    <property type="match status" value="1"/>
</dbReference>
<dbReference type="EMBL" id="AP012547">
    <property type="protein sequence ID" value="BAO28613.1"/>
    <property type="molecule type" value="Genomic_DNA"/>
</dbReference>
<protein>
    <submittedName>
        <fullName evidence="3">XRE family plasmid maintenance system antidote protein</fullName>
    </submittedName>
</protein>
<dbReference type="RefSeq" id="WP_041097270.1">
    <property type="nucleotide sequence ID" value="NZ_AP012547.1"/>
</dbReference>
<dbReference type="PANTHER" id="PTHR36924:SF1">
    <property type="entry name" value="ANTITOXIN HIGA-1"/>
    <property type="match status" value="1"/>
</dbReference>
<keyword evidence="1" id="KW-0238">DNA-binding</keyword>
<gene>
    <name evidence="3" type="ORF">SUTH_00805</name>
</gene>